<reference evidence="10 11" key="1">
    <citation type="submission" date="2009-04" db="EMBL/GenBank/DDBJ databases">
        <authorList>
            <person name="Reysenbach A.-L."/>
            <person name="Heidelberg J.F."/>
            <person name="Nelson W.C."/>
        </authorList>
    </citation>
    <scope>NUCLEOTIDE SEQUENCE [LARGE SCALE GENOMIC DNA]</scope>
    <source>
        <strain evidence="10 11">SS-5</strain>
    </source>
</reference>
<evidence type="ECO:0000313" key="10">
    <source>
        <dbReference type="EMBL" id="EEP60233.1"/>
    </source>
</evidence>
<evidence type="ECO:0000256" key="2">
    <source>
        <dbReference type="ARBA" id="ARBA00022741"/>
    </source>
</evidence>
<name>C4FL19_9AQUI</name>
<evidence type="ECO:0000256" key="4">
    <source>
        <dbReference type="ARBA" id="ARBA00022840"/>
    </source>
</evidence>
<gene>
    <name evidence="8 10" type="primary">nrdR</name>
    <name evidence="10" type="ORF">SULYE_1273</name>
</gene>
<keyword evidence="1 8" id="KW-0678">Repressor</keyword>
<dbReference type="NCBIfam" id="TIGR00244">
    <property type="entry name" value="transcriptional regulator NrdR"/>
    <property type="match status" value="1"/>
</dbReference>
<keyword evidence="5 8" id="KW-0805">Transcription regulation</keyword>
<sequence length="156" mass="18260">MKCPKCGSLNDKVLETRQSKEGVVIKRRRECLNCGYRFTTYERIEEEYIEVIKKNNTVEPFNKEKIIRGILLASKNRPITQEQVRQIADDIEKYLLDEGKLKVSSAEIGDLVKNRLKELDPVSYLRFVSVFDGFEDIKDFEEFIKSFEKKNLDTKG</sequence>
<dbReference type="OrthoDB" id="9807461at2"/>
<evidence type="ECO:0000256" key="8">
    <source>
        <dbReference type="HAMAP-Rule" id="MF_00440"/>
    </source>
</evidence>
<dbReference type="PANTHER" id="PTHR30455">
    <property type="entry name" value="TRANSCRIPTIONAL REPRESSOR NRDR"/>
    <property type="match status" value="1"/>
</dbReference>
<dbReference type="GO" id="GO:0003677">
    <property type="term" value="F:DNA binding"/>
    <property type="evidence" value="ECO:0007669"/>
    <property type="project" value="UniProtKB-KW"/>
</dbReference>
<dbReference type="HAMAP" id="MF_00440">
    <property type="entry name" value="NrdR"/>
    <property type="match status" value="1"/>
</dbReference>
<organism evidence="10 11">
    <name type="scientific">Sulfurihydrogenibium yellowstonense SS-5</name>
    <dbReference type="NCBI Taxonomy" id="432331"/>
    <lineage>
        <taxon>Bacteria</taxon>
        <taxon>Pseudomonadati</taxon>
        <taxon>Aquificota</taxon>
        <taxon>Aquificia</taxon>
        <taxon>Aquificales</taxon>
        <taxon>Hydrogenothermaceae</taxon>
        <taxon>Sulfurihydrogenibium</taxon>
    </lineage>
</organism>
<evidence type="ECO:0000256" key="1">
    <source>
        <dbReference type="ARBA" id="ARBA00022491"/>
    </source>
</evidence>
<dbReference type="GO" id="GO:0008270">
    <property type="term" value="F:zinc ion binding"/>
    <property type="evidence" value="ECO:0007669"/>
    <property type="project" value="UniProtKB-UniRule"/>
</dbReference>
<comment type="similarity">
    <text evidence="8">Belongs to the NrdR family.</text>
</comment>
<feature type="zinc finger region" evidence="8">
    <location>
        <begin position="3"/>
        <end position="34"/>
    </location>
</feature>
<dbReference type="InterPro" id="IPR005144">
    <property type="entry name" value="ATP-cone_dom"/>
</dbReference>
<dbReference type="InterPro" id="IPR003796">
    <property type="entry name" value="RNR_NrdR-like"/>
</dbReference>
<dbReference type="Pfam" id="PF03477">
    <property type="entry name" value="ATP-cone"/>
    <property type="match status" value="1"/>
</dbReference>
<comment type="function">
    <text evidence="8">Negatively regulates transcription of bacterial ribonucleotide reductase nrd genes and operons by binding to NrdR-boxes.</text>
</comment>
<protein>
    <recommendedName>
        <fullName evidence="8">Transcriptional repressor NrdR</fullName>
    </recommendedName>
</protein>
<dbReference type="PROSITE" id="PS51161">
    <property type="entry name" value="ATP_CONE"/>
    <property type="match status" value="1"/>
</dbReference>
<dbReference type="Proteomes" id="UP000005540">
    <property type="component" value="Unassembled WGS sequence"/>
</dbReference>
<feature type="domain" description="ATP-cone" evidence="9">
    <location>
        <begin position="49"/>
        <end position="139"/>
    </location>
</feature>
<evidence type="ECO:0000259" key="9">
    <source>
        <dbReference type="PROSITE" id="PS51161"/>
    </source>
</evidence>
<evidence type="ECO:0000256" key="6">
    <source>
        <dbReference type="ARBA" id="ARBA00023125"/>
    </source>
</evidence>
<evidence type="ECO:0000256" key="3">
    <source>
        <dbReference type="ARBA" id="ARBA00022771"/>
    </source>
</evidence>
<comment type="cofactor">
    <cofactor evidence="8">
        <name>Zn(2+)</name>
        <dbReference type="ChEBI" id="CHEBI:29105"/>
    </cofactor>
    <text evidence="8">Binds 1 zinc ion.</text>
</comment>
<keyword evidence="8" id="KW-0862">Zinc</keyword>
<dbReference type="PANTHER" id="PTHR30455:SF2">
    <property type="entry name" value="TRANSCRIPTIONAL REPRESSOR NRDR"/>
    <property type="match status" value="1"/>
</dbReference>
<evidence type="ECO:0000256" key="5">
    <source>
        <dbReference type="ARBA" id="ARBA00023015"/>
    </source>
</evidence>
<dbReference type="RefSeq" id="WP_007547493.1">
    <property type="nucleotide sequence ID" value="NZ_ABZS01000129.1"/>
</dbReference>
<dbReference type="GO" id="GO:0045892">
    <property type="term" value="P:negative regulation of DNA-templated transcription"/>
    <property type="evidence" value="ECO:0007669"/>
    <property type="project" value="UniProtKB-UniRule"/>
</dbReference>
<proteinExistence type="inferred from homology"/>
<evidence type="ECO:0000313" key="11">
    <source>
        <dbReference type="Proteomes" id="UP000005540"/>
    </source>
</evidence>
<keyword evidence="7 8" id="KW-0804">Transcription</keyword>
<dbReference type="Pfam" id="PF22811">
    <property type="entry name" value="Zn_ribbon_NrdR"/>
    <property type="match status" value="1"/>
</dbReference>
<dbReference type="EMBL" id="ABZS01000129">
    <property type="protein sequence ID" value="EEP60233.1"/>
    <property type="molecule type" value="Genomic_DNA"/>
</dbReference>
<keyword evidence="6 8" id="KW-0238">DNA-binding</keyword>
<keyword evidence="3 8" id="KW-0863">Zinc-finger</keyword>
<dbReference type="AlphaFoldDB" id="C4FL19"/>
<keyword evidence="4 8" id="KW-0067">ATP-binding</keyword>
<dbReference type="GO" id="GO:0005524">
    <property type="term" value="F:ATP binding"/>
    <property type="evidence" value="ECO:0007669"/>
    <property type="project" value="UniProtKB-UniRule"/>
</dbReference>
<evidence type="ECO:0000256" key="7">
    <source>
        <dbReference type="ARBA" id="ARBA00023163"/>
    </source>
</evidence>
<accession>C4FL19</accession>
<keyword evidence="11" id="KW-1185">Reference proteome</keyword>
<comment type="caution">
    <text evidence="10">The sequence shown here is derived from an EMBL/GenBank/DDBJ whole genome shotgun (WGS) entry which is preliminary data.</text>
</comment>
<keyword evidence="8" id="KW-0479">Metal-binding</keyword>
<keyword evidence="2 8" id="KW-0547">Nucleotide-binding</keyword>
<dbReference type="InterPro" id="IPR055173">
    <property type="entry name" value="NrdR-like_N"/>
</dbReference>